<dbReference type="PANTHER" id="PTHR28055">
    <property type="entry name" value="ALTERED INHERITANCE OF MITOCHONDRIA PROTEIN 41, MITOCHONDRIAL"/>
    <property type="match status" value="1"/>
</dbReference>
<evidence type="ECO:0000256" key="1">
    <source>
        <dbReference type="RuleBase" id="RU365099"/>
    </source>
</evidence>
<organism evidence="2 3">
    <name type="scientific">Daedalea quercina L-15889</name>
    <dbReference type="NCBI Taxonomy" id="1314783"/>
    <lineage>
        <taxon>Eukaryota</taxon>
        <taxon>Fungi</taxon>
        <taxon>Dikarya</taxon>
        <taxon>Basidiomycota</taxon>
        <taxon>Agaricomycotina</taxon>
        <taxon>Agaricomycetes</taxon>
        <taxon>Polyporales</taxon>
        <taxon>Fomitopsis</taxon>
    </lineage>
</organism>
<accession>A0A165PJT9</accession>
<name>A0A165PJT9_9APHY</name>
<dbReference type="InterPro" id="IPR019004">
    <property type="entry name" value="YqeY/Aim41"/>
</dbReference>
<comment type="subcellular location">
    <subcellularLocation>
        <location evidence="1">Mitochondrion</location>
    </subcellularLocation>
</comment>
<protein>
    <recommendedName>
        <fullName evidence="1">Altered inheritance of mitochondria protein 41</fullName>
    </recommendedName>
</protein>
<gene>
    <name evidence="1" type="primary">AIM41</name>
    <name evidence="2" type="ORF">DAEQUDRAFT_671702</name>
</gene>
<feature type="non-terminal residue" evidence="2">
    <location>
        <position position="1"/>
    </location>
</feature>
<dbReference type="EMBL" id="KV429068">
    <property type="protein sequence ID" value="KZT68294.1"/>
    <property type="molecule type" value="Genomic_DNA"/>
</dbReference>
<dbReference type="InterPro" id="IPR042184">
    <property type="entry name" value="YqeY/Aim41_N"/>
</dbReference>
<dbReference type="Gene3D" id="1.10.1510.10">
    <property type="entry name" value="Uncharacterised protein YqeY/AIM41 PF09424, N-terminal domain"/>
    <property type="match status" value="1"/>
</dbReference>
<dbReference type="InterPro" id="IPR003789">
    <property type="entry name" value="Asn/Gln_tRNA_amidoTrase-B-like"/>
</dbReference>
<dbReference type="SUPFAM" id="SSF89095">
    <property type="entry name" value="GatB/YqeY motif"/>
    <property type="match status" value="1"/>
</dbReference>
<dbReference type="Proteomes" id="UP000076727">
    <property type="component" value="Unassembled WGS sequence"/>
</dbReference>
<dbReference type="OrthoDB" id="538640at2759"/>
<keyword evidence="3" id="KW-1185">Reference proteome</keyword>
<dbReference type="Pfam" id="PF09424">
    <property type="entry name" value="YqeY"/>
    <property type="match status" value="1"/>
</dbReference>
<proteinExistence type="inferred from homology"/>
<dbReference type="GO" id="GO:0005739">
    <property type="term" value="C:mitochondrion"/>
    <property type="evidence" value="ECO:0007669"/>
    <property type="project" value="UniProtKB-SubCell"/>
</dbReference>
<keyword evidence="1" id="KW-0496">Mitochondrion</keyword>
<dbReference type="PANTHER" id="PTHR28055:SF1">
    <property type="entry name" value="ALTERED INHERITANCE OF MITOCHONDRIA PROTEIN 41, MITOCHONDRIAL"/>
    <property type="match status" value="1"/>
</dbReference>
<dbReference type="AlphaFoldDB" id="A0A165PJT9"/>
<sequence length="159" mass="17843">DMRSQLMSELKAAMKAKDSLKSTVFRSVLSEVYATDKAPSTKDGVTSSSTIVGIMRKGAQRRLDTAKLYEQSSRPELAAKEKQEAEILQGLLPPLLSEAEVDKVIQEIIIDRADYRLSDDPNPKRRKQLITRFFYERVDKSRVDGGLVNRRIDASILGS</sequence>
<dbReference type="STRING" id="1314783.A0A165PJT9"/>
<evidence type="ECO:0000313" key="3">
    <source>
        <dbReference type="Proteomes" id="UP000076727"/>
    </source>
</evidence>
<comment type="similarity">
    <text evidence="1">Belongs to the AIM41 family.</text>
</comment>
<dbReference type="GO" id="GO:0016884">
    <property type="term" value="F:carbon-nitrogen ligase activity, with glutamine as amido-N-donor"/>
    <property type="evidence" value="ECO:0007669"/>
    <property type="project" value="UniProtKB-UniRule"/>
</dbReference>
<evidence type="ECO:0000313" key="2">
    <source>
        <dbReference type="EMBL" id="KZT68294.1"/>
    </source>
</evidence>
<reference evidence="2 3" key="1">
    <citation type="journal article" date="2016" name="Mol. Biol. Evol.">
        <title>Comparative Genomics of Early-Diverging Mushroom-Forming Fungi Provides Insights into the Origins of Lignocellulose Decay Capabilities.</title>
        <authorList>
            <person name="Nagy L.G."/>
            <person name="Riley R."/>
            <person name="Tritt A."/>
            <person name="Adam C."/>
            <person name="Daum C."/>
            <person name="Floudas D."/>
            <person name="Sun H."/>
            <person name="Yadav J.S."/>
            <person name="Pangilinan J."/>
            <person name="Larsson K.H."/>
            <person name="Matsuura K."/>
            <person name="Barry K."/>
            <person name="Labutti K."/>
            <person name="Kuo R."/>
            <person name="Ohm R.A."/>
            <person name="Bhattacharya S.S."/>
            <person name="Shirouzu T."/>
            <person name="Yoshinaga Y."/>
            <person name="Martin F.M."/>
            <person name="Grigoriev I.V."/>
            <person name="Hibbett D.S."/>
        </authorList>
    </citation>
    <scope>NUCLEOTIDE SEQUENCE [LARGE SCALE GENOMIC DNA]</scope>
    <source>
        <strain evidence="2 3">L-15889</strain>
    </source>
</reference>